<gene>
    <name evidence="3" type="ORF">A6770_15690</name>
</gene>
<reference evidence="3" key="1">
    <citation type="submission" date="2016-04" db="EMBL/GenBank/DDBJ databases">
        <authorList>
            <person name="Tabuchi Yagui T.R."/>
        </authorList>
    </citation>
    <scope>NUCLEOTIDE SEQUENCE [LARGE SCALE GENOMIC DNA]</scope>
    <source>
        <strain evidence="3">NIES-26</strain>
    </source>
</reference>
<dbReference type="PANTHER" id="PTHR35811:SF1">
    <property type="entry name" value="HTH OST-TYPE DOMAIN-CONTAINING PROTEIN"/>
    <property type="match status" value="1"/>
</dbReference>
<dbReference type="Gene3D" id="3.40.50.1010">
    <property type="entry name" value="5'-nuclease"/>
    <property type="match status" value="1"/>
</dbReference>
<dbReference type="Pfam" id="PF01936">
    <property type="entry name" value="NYN"/>
    <property type="match status" value="1"/>
</dbReference>
<comment type="caution">
    <text evidence="3">The sequence shown here is derived from an EMBL/GenBank/DDBJ whole genome shotgun (WGS) entry which is preliminary data.</text>
</comment>
<dbReference type="EMBL" id="LXQD01000142">
    <property type="protein sequence ID" value="RCJ36472.1"/>
    <property type="molecule type" value="Genomic_DNA"/>
</dbReference>
<dbReference type="AlphaFoldDB" id="A0A367RME1"/>
<accession>A0A367RME1</accession>
<evidence type="ECO:0000256" key="1">
    <source>
        <dbReference type="SAM" id="Coils"/>
    </source>
</evidence>
<dbReference type="GO" id="GO:0004540">
    <property type="term" value="F:RNA nuclease activity"/>
    <property type="evidence" value="ECO:0007669"/>
    <property type="project" value="InterPro"/>
</dbReference>
<evidence type="ECO:0000313" key="4">
    <source>
        <dbReference type="Proteomes" id="UP000252107"/>
    </source>
</evidence>
<feature type="coiled-coil region" evidence="1">
    <location>
        <begin position="142"/>
        <end position="212"/>
    </location>
</feature>
<evidence type="ECO:0000313" key="3">
    <source>
        <dbReference type="EMBL" id="RCJ36472.1"/>
    </source>
</evidence>
<feature type="domain" description="NYN" evidence="2">
    <location>
        <begin position="220"/>
        <end position="366"/>
    </location>
</feature>
<evidence type="ECO:0000259" key="2">
    <source>
        <dbReference type="Pfam" id="PF01936"/>
    </source>
</evidence>
<organism evidence="3 4">
    <name type="scientific">Nostoc minutum NIES-26</name>
    <dbReference type="NCBI Taxonomy" id="1844469"/>
    <lineage>
        <taxon>Bacteria</taxon>
        <taxon>Bacillati</taxon>
        <taxon>Cyanobacteriota</taxon>
        <taxon>Cyanophyceae</taxon>
        <taxon>Nostocales</taxon>
        <taxon>Nostocaceae</taxon>
        <taxon>Nostoc</taxon>
    </lineage>
</organism>
<keyword evidence="4" id="KW-1185">Reference proteome</keyword>
<dbReference type="CDD" id="cd11297">
    <property type="entry name" value="PIN_LabA-like_N_1"/>
    <property type="match status" value="1"/>
</dbReference>
<sequence length="389" mass="44754">MSSRIIHQSQNFLLDLLKATYQNQEVHPLLQQNLDKLNHDFALLLRTWAVEQFSNQPTTSPNLAKIIFKFSKIIQVFEQGNPAINLEIAIAGYEAVLQVCSREVCPQEWDSTQQALVVAYYQRQQIICRIIEEFKENNIQNHNQINLLTEQLQQELQQSKQKCDDLQIEITQLKQEANTSNTTYITSLTTDLEELKQRHSCLEKNITQVKTSSLIEHFNTAIFYDIENLTMGRRNPNLNFSLKQIQKSIADLNLVNKISIQCAYTNWSDRRLKVLKNEIQELGIEPIQLFDYSYKKNAADIQLAIDVMELAHTRPNLQVFVIVSGDGAFASLAKKLHEYGKTVIVCAYKNHTNRVLAAVCDRVISIPEPEAESVNQNINWVGPRINRRT</sequence>
<protein>
    <recommendedName>
        <fullName evidence="2">NYN domain-containing protein</fullName>
    </recommendedName>
</protein>
<name>A0A367RME1_9NOSO</name>
<proteinExistence type="predicted"/>
<keyword evidence="1" id="KW-0175">Coiled coil</keyword>
<dbReference type="Proteomes" id="UP000252107">
    <property type="component" value="Unassembled WGS sequence"/>
</dbReference>
<dbReference type="PANTHER" id="PTHR35811">
    <property type="entry name" value="SLR1870 PROTEIN"/>
    <property type="match status" value="1"/>
</dbReference>
<dbReference type="InterPro" id="IPR021139">
    <property type="entry name" value="NYN"/>
</dbReference>